<dbReference type="EMBL" id="BFEA01000108">
    <property type="protein sequence ID" value="GBG69005.1"/>
    <property type="molecule type" value="Genomic_DNA"/>
</dbReference>
<feature type="compositionally biased region" description="Basic and acidic residues" evidence="9">
    <location>
        <begin position="243"/>
        <end position="259"/>
    </location>
</feature>
<comment type="catalytic activity">
    <reaction evidence="8">
        <text>L-seryl-[protein] + ATP = O-phospho-L-seryl-[protein] + ADP + H(+)</text>
        <dbReference type="Rhea" id="RHEA:17989"/>
        <dbReference type="Rhea" id="RHEA-COMP:9863"/>
        <dbReference type="Rhea" id="RHEA-COMP:11604"/>
        <dbReference type="ChEBI" id="CHEBI:15378"/>
        <dbReference type="ChEBI" id="CHEBI:29999"/>
        <dbReference type="ChEBI" id="CHEBI:30616"/>
        <dbReference type="ChEBI" id="CHEBI:83421"/>
        <dbReference type="ChEBI" id="CHEBI:456216"/>
        <dbReference type="EC" id="2.7.11.1"/>
    </reaction>
</comment>
<feature type="region of interest" description="Disordered" evidence="9">
    <location>
        <begin position="754"/>
        <end position="792"/>
    </location>
</feature>
<evidence type="ECO:0000256" key="2">
    <source>
        <dbReference type="ARBA" id="ARBA00022527"/>
    </source>
</evidence>
<feature type="compositionally biased region" description="Basic residues" evidence="9">
    <location>
        <begin position="260"/>
        <end position="269"/>
    </location>
</feature>
<feature type="region of interest" description="Disordered" evidence="9">
    <location>
        <begin position="49"/>
        <end position="70"/>
    </location>
</feature>
<evidence type="ECO:0000313" key="12">
    <source>
        <dbReference type="Proteomes" id="UP000265515"/>
    </source>
</evidence>
<feature type="compositionally biased region" description="Polar residues" evidence="9">
    <location>
        <begin position="619"/>
        <end position="629"/>
    </location>
</feature>
<dbReference type="PROSITE" id="PS00108">
    <property type="entry name" value="PROTEIN_KINASE_ST"/>
    <property type="match status" value="1"/>
</dbReference>
<feature type="region of interest" description="Disordered" evidence="9">
    <location>
        <begin position="531"/>
        <end position="629"/>
    </location>
</feature>
<dbReference type="Proteomes" id="UP000265515">
    <property type="component" value="Unassembled WGS sequence"/>
</dbReference>
<feature type="region of interest" description="Disordered" evidence="9">
    <location>
        <begin position="164"/>
        <end position="225"/>
    </location>
</feature>
<feature type="region of interest" description="Disordered" evidence="9">
    <location>
        <begin position="642"/>
        <end position="664"/>
    </location>
</feature>
<dbReference type="STRING" id="69332.A0A388KG30"/>
<keyword evidence="4" id="KW-0547">Nucleotide-binding</keyword>
<feature type="compositionally biased region" description="Polar residues" evidence="9">
    <location>
        <begin position="543"/>
        <end position="562"/>
    </location>
</feature>
<keyword evidence="5" id="KW-0418">Kinase</keyword>
<dbReference type="Gene3D" id="3.30.200.20">
    <property type="entry name" value="Phosphorylase Kinase, domain 1"/>
    <property type="match status" value="1"/>
</dbReference>
<evidence type="ECO:0000256" key="1">
    <source>
        <dbReference type="ARBA" id="ARBA00012513"/>
    </source>
</evidence>
<protein>
    <recommendedName>
        <fullName evidence="1">non-specific serine/threonine protein kinase</fullName>
        <ecNumber evidence="1">2.7.11.1</ecNumber>
    </recommendedName>
</protein>
<dbReference type="GO" id="GO:0051726">
    <property type="term" value="P:regulation of cell cycle"/>
    <property type="evidence" value="ECO:0007669"/>
    <property type="project" value="TreeGrafter"/>
</dbReference>
<evidence type="ECO:0000256" key="3">
    <source>
        <dbReference type="ARBA" id="ARBA00022679"/>
    </source>
</evidence>
<dbReference type="AlphaFoldDB" id="A0A388KG30"/>
<feature type="region of interest" description="Disordered" evidence="9">
    <location>
        <begin position="95"/>
        <end position="142"/>
    </location>
</feature>
<dbReference type="OrthoDB" id="10020333at2759"/>
<gene>
    <name evidence="11" type="ORF">CBR_g3704</name>
</gene>
<proteinExistence type="predicted"/>
<dbReference type="Pfam" id="PF00069">
    <property type="entry name" value="Pkinase"/>
    <property type="match status" value="1"/>
</dbReference>
<dbReference type="EC" id="2.7.11.1" evidence="1"/>
<organism evidence="11 12">
    <name type="scientific">Chara braunii</name>
    <name type="common">Braun's stonewort</name>
    <dbReference type="NCBI Taxonomy" id="69332"/>
    <lineage>
        <taxon>Eukaryota</taxon>
        <taxon>Viridiplantae</taxon>
        <taxon>Streptophyta</taxon>
        <taxon>Charophyceae</taxon>
        <taxon>Charales</taxon>
        <taxon>Characeae</taxon>
        <taxon>Chara</taxon>
    </lineage>
</organism>
<feature type="domain" description="Protein kinase" evidence="10">
    <location>
        <begin position="380"/>
        <end position="693"/>
    </location>
</feature>
<dbReference type="PANTHER" id="PTHR24054">
    <property type="entry name" value="CASEIN KINASE II SUBUNIT ALPHA"/>
    <property type="match status" value="1"/>
</dbReference>
<evidence type="ECO:0000256" key="9">
    <source>
        <dbReference type="SAM" id="MobiDB-lite"/>
    </source>
</evidence>
<dbReference type="InterPro" id="IPR045216">
    <property type="entry name" value="CK2_alpha"/>
</dbReference>
<dbReference type="GO" id="GO:0005524">
    <property type="term" value="F:ATP binding"/>
    <property type="evidence" value="ECO:0007669"/>
    <property type="project" value="UniProtKB-KW"/>
</dbReference>
<feature type="compositionally biased region" description="Basic and acidic residues" evidence="9">
    <location>
        <begin position="778"/>
        <end position="790"/>
    </location>
</feature>
<dbReference type="Gramene" id="GBG69005">
    <property type="protein sequence ID" value="GBG69005"/>
    <property type="gene ID" value="CBR_g3704"/>
</dbReference>
<accession>A0A388KG30</accession>
<dbReference type="GO" id="GO:0005956">
    <property type="term" value="C:protein kinase CK2 complex"/>
    <property type="evidence" value="ECO:0007669"/>
    <property type="project" value="TreeGrafter"/>
</dbReference>
<dbReference type="PROSITE" id="PS50011">
    <property type="entry name" value="PROTEIN_KINASE_DOM"/>
    <property type="match status" value="1"/>
</dbReference>
<feature type="compositionally biased region" description="Polar residues" evidence="9">
    <location>
        <begin position="198"/>
        <end position="216"/>
    </location>
</feature>
<name>A0A388KG30_CHABU</name>
<keyword evidence="3" id="KW-0808">Transferase</keyword>
<sequence>MSEAFSNHVSPLCLSKCVVMQMQTDQNVSRIGVVPLACKKRVDALFIGSAKPKRRGRPARRSSTGKRGSQCEVQAKGLLADVVVVDDSSEEDDINKLFRQPRKEASKGGGELAASKVEEASDTRCLDRQKPLPSLLEKGRNVHKFGKPDEQVEAAAELSQKLSDVSQAKNAANRPSCGKKRDGSLLPQPSHVLPANNAAKTASSGKKTDGSLSLQSAPILPAKNAARSLPIAKDMDTLPCGKKMDGCDKRQEEMGDRKGGKGQRTRSHSKGTMERGSDVVVEKPPKDSISEQEHCGKVLAGGAQLKLQLEGSNQDVLSTKSNKEKREAGLVPADANVKAAHHRTASAVAWRQKAGPPFPELEPAKDKTKQDIGLPVFPGFTIESKVEAGGYSTVYKVVSDGKIFALKCLKENSKSFQVSTERDMLQRFGGKDCIIKCLDFVRNEKGEQAFVFDYVEHDKTEVLKRAASVKDVQCYMRDLFTALAAMHKQGVAHRDVKPANFLYCRRLKRGLLVDLGLAQVQAHSPAMEGTTRLPVKLAPPAPESQSCLSELTRTSPGGSQSAGRDAVSEAVVSKKRAHDPGATAEEAMTKKRRISTFSGSASSVAGGHGHSRKAEGATRASQQSAPCSINKSSWRNFKLQRPVGAKDRGGDGPSISEGRHGGEKSLVDEVHKSYGMSAPGRPRQGLEKQREIASGLRSGPGTTGHSKKHGHLERGFSTEAGLMRVVHTTESASAAHGEIVKESRRNLATVSWGRRVSGQANSEKRTSVPGVQLANCKEPSKSSGKQEEKLPAALPSSTLAVAPLRGSRGAMMMMAAQMSLGEGGHSALKGFPSKSPNVPRNERGYVVEGKQKLETMKPNQGKMQTVVAGQMQKVPGPSGRAGSIHKVLEDISGIKNAGRGMTGAGKGGDAPAKMDLRKLVREDGKHGHASSLKFHPNEKQPALGVTTKVPFREALRQKSLQQPKHGRQGGNYGIYGDGPVAGGVRPPREKGSSAAKLMKQKFLVRKFRGNRCFSLLLFRSFLIVLSWVNISS</sequence>
<dbReference type="InterPro" id="IPR008271">
    <property type="entry name" value="Ser/Thr_kinase_AS"/>
</dbReference>
<dbReference type="GO" id="GO:0005829">
    <property type="term" value="C:cytosol"/>
    <property type="evidence" value="ECO:0007669"/>
    <property type="project" value="TreeGrafter"/>
</dbReference>
<dbReference type="PANTHER" id="PTHR24054:SF0">
    <property type="entry name" value="CASEIN KINASE II SUBUNIT ALPHA"/>
    <property type="match status" value="1"/>
</dbReference>
<dbReference type="SUPFAM" id="SSF56112">
    <property type="entry name" value="Protein kinase-like (PK-like)"/>
    <property type="match status" value="1"/>
</dbReference>
<evidence type="ECO:0000259" key="10">
    <source>
        <dbReference type="PROSITE" id="PS50011"/>
    </source>
</evidence>
<comment type="caution">
    <text evidence="11">The sequence shown here is derived from an EMBL/GenBank/DDBJ whole genome shotgun (WGS) entry which is preliminary data.</text>
</comment>
<dbReference type="InterPro" id="IPR000719">
    <property type="entry name" value="Prot_kinase_dom"/>
</dbReference>
<evidence type="ECO:0000256" key="8">
    <source>
        <dbReference type="ARBA" id="ARBA00048679"/>
    </source>
</evidence>
<dbReference type="GO" id="GO:0004674">
    <property type="term" value="F:protein serine/threonine kinase activity"/>
    <property type="evidence" value="ECO:0007669"/>
    <property type="project" value="UniProtKB-KW"/>
</dbReference>
<feature type="compositionally biased region" description="Basic and acidic residues" evidence="9">
    <location>
        <begin position="271"/>
        <end position="281"/>
    </location>
</feature>
<feature type="compositionally biased region" description="Basic and acidic residues" evidence="9">
    <location>
        <begin position="116"/>
        <end position="130"/>
    </location>
</feature>
<dbReference type="SMART" id="SM00220">
    <property type="entry name" value="S_TKc"/>
    <property type="match status" value="1"/>
</dbReference>
<keyword evidence="12" id="KW-1185">Reference proteome</keyword>
<evidence type="ECO:0000256" key="6">
    <source>
        <dbReference type="ARBA" id="ARBA00022840"/>
    </source>
</evidence>
<comment type="catalytic activity">
    <reaction evidence="7">
        <text>L-threonyl-[protein] + ATP = O-phospho-L-threonyl-[protein] + ADP + H(+)</text>
        <dbReference type="Rhea" id="RHEA:46608"/>
        <dbReference type="Rhea" id="RHEA-COMP:11060"/>
        <dbReference type="Rhea" id="RHEA-COMP:11605"/>
        <dbReference type="ChEBI" id="CHEBI:15378"/>
        <dbReference type="ChEBI" id="CHEBI:30013"/>
        <dbReference type="ChEBI" id="CHEBI:30616"/>
        <dbReference type="ChEBI" id="CHEBI:61977"/>
        <dbReference type="ChEBI" id="CHEBI:456216"/>
        <dbReference type="EC" id="2.7.11.1"/>
    </reaction>
</comment>
<evidence type="ECO:0000256" key="4">
    <source>
        <dbReference type="ARBA" id="ARBA00022741"/>
    </source>
</evidence>
<evidence type="ECO:0000256" key="5">
    <source>
        <dbReference type="ARBA" id="ARBA00022777"/>
    </source>
</evidence>
<keyword evidence="2" id="KW-0723">Serine/threonine-protein kinase</keyword>
<feature type="region of interest" description="Disordered" evidence="9">
    <location>
        <begin position="243"/>
        <end position="281"/>
    </location>
</feature>
<dbReference type="InterPro" id="IPR011009">
    <property type="entry name" value="Kinase-like_dom_sf"/>
</dbReference>
<dbReference type="Gene3D" id="1.10.510.10">
    <property type="entry name" value="Transferase(Phosphotransferase) domain 1"/>
    <property type="match status" value="1"/>
</dbReference>
<keyword evidence="6" id="KW-0067">ATP-binding</keyword>
<reference evidence="11 12" key="1">
    <citation type="journal article" date="2018" name="Cell">
        <title>The Chara Genome: Secondary Complexity and Implications for Plant Terrestrialization.</title>
        <authorList>
            <person name="Nishiyama T."/>
            <person name="Sakayama H."/>
            <person name="Vries J.D."/>
            <person name="Buschmann H."/>
            <person name="Saint-Marcoux D."/>
            <person name="Ullrich K.K."/>
            <person name="Haas F.B."/>
            <person name="Vanderstraeten L."/>
            <person name="Becker D."/>
            <person name="Lang D."/>
            <person name="Vosolsobe S."/>
            <person name="Rombauts S."/>
            <person name="Wilhelmsson P.K.I."/>
            <person name="Janitza P."/>
            <person name="Kern R."/>
            <person name="Heyl A."/>
            <person name="Rumpler F."/>
            <person name="Villalobos L.I.A.C."/>
            <person name="Clay J.M."/>
            <person name="Skokan R."/>
            <person name="Toyoda A."/>
            <person name="Suzuki Y."/>
            <person name="Kagoshima H."/>
            <person name="Schijlen E."/>
            <person name="Tajeshwar N."/>
            <person name="Catarino B."/>
            <person name="Hetherington A.J."/>
            <person name="Saltykova A."/>
            <person name="Bonnot C."/>
            <person name="Breuninger H."/>
            <person name="Symeonidi A."/>
            <person name="Radhakrishnan G.V."/>
            <person name="Van Nieuwerburgh F."/>
            <person name="Deforce D."/>
            <person name="Chang C."/>
            <person name="Karol K.G."/>
            <person name="Hedrich R."/>
            <person name="Ulvskov P."/>
            <person name="Glockner G."/>
            <person name="Delwiche C.F."/>
            <person name="Petrasek J."/>
            <person name="Van de Peer Y."/>
            <person name="Friml J."/>
            <person name="Beilby M."/>
            <person name="Dolan L."/>
            <person name="Kohara Y."/>
            <person name="Sugano S."/>
            <person name="Fujiyama A."/>
            <person name="Delaux P.-M."/>
            <person name="Quint M."/>
            <person name="TheiBen G."/>
            <person name="Hagemann M."/>
            <person name="Harholt J."/>
            <person name="Dunand C."/>
            <person name="Zachgo S."/>
            <person name="Langdale J."/>
            <person name="Maumus F."/>
            <person name="Straeten D.V.D."/>
            <person name="Gould S.B."/>
            <person name="Rensing S.A."/>
        </authorList>
    </citation>
    <scope>NUCLEOTIDE SEQUENCE [LARGE SCALE GENOMIC DNA]</scope>
    <source>
        <strain evidence="11 12">S276</strain>
    </source>
</reference>
<feature type="compositionally biased region" description="Basic residues" evidence="9">
    <location>
        <begin position="51"/>
        <end position="64"/>
    </location>
</feature>
<dbReference type="GO" id="GO:0005634">
    <property type="term" value="C:nucleus"/>
    <property type="evidence" value="ECO:0007669"/>
    <property type="project" value="TreeGrafter"/>
</dbReference>
<evidence type="ECO:0000256" key="7">
    <source>
        <dbReference type="ARBA" id="ARBA00047899"/>
    </source>
</evidence>
<feature type="region of interest" description="Disordered" evidence="9">
    <location>
        <begin position="958"/>
        <end position="992"/>
    </location>
</feature>
<feature type="compositionally biased region" description="Gly residues" evidence="9">
    <location>
        <begin position="968"/>
        <end position="981"/>
    </location>
</feature>
<evidence type="ECO:0000313" key="11">
    <source>
        <dbReference type="EMBL" id="GBG69005.1"/>
    </source>
</evidence>